<dbReference type="AlphaFoldDB" id="A0A6I9REL5"/>
<dbReference type="OrthoDB" id="5835829at2759"/>
<accession>A0A6I9REL5</accession>
<dbReference type="CDD" id="cd03784">
    <property type="entry name" value="GT1_Gtf-like"/>
    <property type="match status" value="1"/>
</dbReference>
<dbReference type="EC" id="2.4.1.-" evidence="4"/>
<keyword evidence="3" id="KW-0328">Glycosyltransferase</keyword>
<protein>
    <recommendedName>
        <fullName evidence="4">Glycosyltransferase</fullName>
        <ecNumber evidence="4">2.4.1.-</ecNumber>
    </recommendedName>
</protein>
<dbReference type="Proteomes" id="UP000504607">
    <property type="component" value="Chromosome 7"/>
</dbReference>
<dbReference type="PANTHER" id="PTHR11926">
    <property type="entry name" value="GLUCOSYL/GLUCURONOSYL TRANSFERASES"/>
    <property type="match status" value="1"/>
</dbReference>
<evidence type="ECO:0000313" key="6">
    <source>
        <dbReference type="RefSeq" id="XP_010925318.1"/>
    </source>
</evidence>
<dbReference type="GO" id="GO:0080044">
    <property type="term" value="F:quercetin 7-O-glucosyltransferase activity"/>
    <property type="evidence" value="ECO:0007669"/>
    <property type="project" value="TreeGrafter"/>
</dbReference>
<evidence type="ECO:0000256" key="4">
    <source>
        <dbReference type="RuleBase" id="RU362057"/>
    </source>
</evidence>
<evidence type="ECO:0000256" key="3">
    <source>
        <dbReference type="RuleBase" id="RU003718"/>
    </source>
</evidence>
<name>A0A6I9REL5_ELAGV</name>
<keyword evidence="2 3" id="KW-0808">Transferase</keyword>
<dbReference type="Pfam" id="PF00201">
    <property type="entry name" value="UDPGT"/>
    <property type="match status" value="1"/>
</dbReference>
<dbReference type="InterPro" id="IPR002213">
    <property type="entry name" value="UDP_glucos_trans"/>
</dbReference>
<evidence type="ECO:0000256" key="2">
    <source>
        <dbReference type="ARBA" id="ARBA00022679"/>
    </source>
</evidence>
<dbReference type="PROSITE" id="PS00375">
    <property type="entry name" value="UDPGT"/>
    <property type="match status" value="1"/>
</dbReference>
<dbReference type="KEGG" id="egu:105047892"/>
<dbReference type="FunFam" id="3.40.50.2000:FF:000019">
    <property type="entry name" value="Glycosyltransferase"/>
    <property type="match status" value="1"/>
</dbReference>
<comment type="similarity">
    <text evidence="1 3">Belongs to the UDP-glycosyltransferase family.</text>
</comment>
<dbReference type="FunCoup" id="A0A6I9REL5">
    <property type="interactions" value="7"/>
</dbReference>
<dbReference type="GeneID" id="105047892"/>
<dbReference type="SUPFAM" id="SSF53756">
    <property type="entry name" value="UDP-Glycosyltransferase/glycogen phosphorylase"/>
    <property type="match status" value="1"/>
</dbReference>
<gene>
    <name evidence="6" type="primary">LOC105047892</name>
</gene>
<organism evidence="5 6">
    <name type="scientific">Elaeis guineensis var. tenera</name>
    <name type="common">Oil palm</name>
    <dbReference type="NCBI Taxonomy" id="51953"/>
    <lineage>
        <taxon>Eukaryota</taxon>
        <taxon>Viridiplantae</taxon>
        <taxon>Streptophyta</taxon>
        <taxon>Embryophyta</taxon>
        <taxon>Tracheophyta</taxon>
        <taxon>Spermatophyta</taxon>
        <taxon>Magnoliopsida</taxon>
        <taxon>Liliopsida</taxon>
        <taxon>Arecaceae</taxon>
        <taxon>Arecoideae</taxon>
        <taxon>Cocoseae</taxon>
        <taxon>Elaeidinae</taxon>
        <taxon>Elaeis</taxon>
    </lineage>
</organism>
<proteinExistence type="inferred from homology"/>
<evidence type="ECO:0000256" key="1">
    <source>
        <dbReference type="ARBA" id="ARBA00009995"/>
    </source>
</evidence>
<keyword evidence="5" id="KW-1185">Reference proteome</keyword>
<dbReference type="RefSeq" id="XP_010925318.1">
    <property type="nucleotide sequence ID" value="XM_010927016.3"/>
</dbReference>
<dbReference type="Gene3D" id="3.40.50.2000">
    <property type="entry name" value="Glycogen Phosphorylase B"/>
    <property type="match status" value="2"/>
</dbReference>
<sequence>MEQRQQHFLVVTYPAQGHVNPSLRLAKRLAQTTGGHVTFSTAISAHRLMFPSLAKPDEEVEDGLLTYIPFSNGYDDGFKVDTDGDLDDFLYQFKLVGTRTLDGIVHDLAARGRPVSCIIYTIFLSWAADVARDHGIPSALYWIQPATVFTTYYHYFHGYEELITSHGHDPFFTVDLSGLPHLQIRDLPSLITSTNSDDPYRPILVALKETFDTLDQKENSSKPKVLINSFDALEADAIKAVGDMDLITIGPLLPSLPLDIGKDSEDTASGGDLFEADKKRYMEWLDSKSGRSVVYVSFGSMSVIKKRQLEEILLGLKESGRPYLWVVRKDNRGEGVELEDGENGMVVEWCSQVKVLSHPSVGCFVTHCGWNSTLESLICGVPTIGVPQWTDQGTNAKLTEVWGTGVRSEVNGEGLLDGSELKRCLEVVMGEGGRGVEIRTKAAIWKDKAWEAVREGGSSDRNLKTFVEEIASNN</sequence>
<dbReference type="PANTHER" id="PTHR11926:SF1534">
    <property type="entry name" value="GLYCOSYLTRANSFERASE"/>
    <property type="match status" value="1"/>
</dbReference>
<reference evidence="6" key="1">
    <citation type="submission" date="2025-08" db="UniProtKB">
        <authorList>
            <consortium name="RefSeq"/>
        </authorList>
    </citation>
    <scope>IDENTIFICATION</scope>
</reference>
<dbReference type="InterPro" id="IPR035595">
    <property type="entry name" value="UDP_glycos_trans_CS"/>
</dbReference>
<dbReference type="GO" id="GO:0080043">
    <property type="term" value="F:quercetin 3-O-glucosyltransferase activity"/>
    <property type="evidence" value="ECO:0007669"/>
    <property type="project" value="TreeGrafter"/>
</dbReference>
<dbReference type="InParanoid" id="A0A6I9REL5"/>
<evidence type="ECO:0000313" key="5">
    <source>
        <dbReference type="Proteomes" id="UP000504607"/>
    </source>
</evidence>